<dbReference type="GO" id="GO:0008234">
    <property type="term" value="F:cysteine-type peptidase activity"/>
    <property type="evidence" value="ECO:0007669"/>
    <property type="project" value="InterPro"/>
</dbReference>
<evidence type="ECO:0000256" key="4">
    <source>
        <dbReference type="SAM" id="MobiDB-lite"/>
    </source>
</evidence>
<name>A0A2Z6NCC4_TRISU</name>
<feature type="region of interest" description="Disordered" evidence="4">
    <location>
        <begin position="1"/>
        <end position="31"/>
    </location>
</feature>
<dbReference type="InterPro" id="IPR003653">
    <property type="entry name" value="Peptidase_C48_C"/>
</dbReference>
<feature type="compositionally biased region" description="Polar residues" evidence="4">
    <location>
        <begin position="1"/>
        <end position="12"/>
    </location>
</feature>
<evidence type="ECO:0000259" key="5">
    <source>
        <dbReference type="Pfam" id="PF02902"/>
    </source>
</evidence>
<dbReference type="EMBL" id="DF973774">
    <property type="protein sequence ID" value="GAU39713.1"/>
    <property type="molecule type" value="Genomic_DNA"/>
</dbReference>
<keyword evidence="2" id="KW-0645">Protease</keyword>
<protein>
    <recommendedName>
        <fullName evidence="5">Ubiquitin-like protease family profile domain-containing protein</fullName>
    </recommendedName>
</protein>
<feature type="domain" description="Ubiquitin-like protease family profile" evidence="5">
    <location>
        <begin position="385"/>
        <end position="491"/>
    </location>
</feature>
<dbReference type="Proteomes" id="UP000242715">
    <property type="component" value="Unassembled WGS sequence"/>
</dbReference>
<sequence length="547" mass="61424">MAGSPTERQTGGSDFEEEFENMANQNKTSTKEVETTLEKLLASPVSSCKHGHGEEVMQVSCDVVKKLIEETMKLCKCIQSLETSNREMFCLLDKMAKVQQHQEKSGATMKGKEVVMENVNLKSFEPHKHVGSATASSLKQPSLKGVSTVLLSDDDNTDLVTTKQTTYFKGSGSGSLKGAKRVGIVRDDPIGNITRRSEWKENEDEDAANISKKLAFTPSPKNIFKRTKCGGPQTKSPSFSPSYVNYAGSGSNTFKTNPSAAKVPKNFKCKFRTNPKMKLSKLEAIVCAYVFADTSAPNAPPTHHSDLVFNMETYFALRSDFECFVPGGIIGRNIITMTAMYVTWNQKQTISKQLWCLPPNFAMDVANGTNITELRLNYAHDWMPAIPCLKLIYVPIVDDNHWFLMVIKLDEKKVYHLDTNLMTHKVEPRRKIISRVCDAVSQIALSLYDGEVPYCAFPQFDEWDIVEPRGIPQCGHSLNSGLWVTEWINMQNAFNNQIISMMDETWARMKIAMRLLLGAHNECKDMLVADANQYWHDVMEDVYAGKN</sequence>
<organism evidence="6 7">
    <name type="scientific">Trifolium subterraneum</name>
    <name type="common">Subterranean clover</name>
    <dbReference type="NCBI Taxonomy" id="3900"/>
    <lineage>
        <taxon>Eukaryota</taxon>
        <taxon>Viridiplantae</taxon>
        <taxon>Streptophyta</taxon>
        <taxon>Embryophyta</taxon>
        <taxon>Tracheophyta</taxon>
        <taxon>Spermatophyta</taxon>
        <taxon>Magnoliopsida</taxon>
        <taxon>eudicotyledons</taxon>
        <taxon>Gunneridae</taxon>
        <taxon>Pentapetalae</taxon>
        <taxon>rosids</taxon>
        <taxon>fabids</taxon>
        <taxon>Fabales</taxon>
        <taxon>Fabaceae</taxon>
        <taxon>Papilionoideae</taxon>
        <taxon>50 kb inversion clade</taxon>
        <taxon>NPAAA clade</taxon>
        <taxon>Hologalegina</taxon>
        <taxon>IRL clade</taxon>
        <taxon>Trifolieae</taxon>
        <taxon>Trifolium</taxon>
    </lineage>
</organism>
<evidence type="ECO:0000313" key="6">
    <source>
        <dbReference type="EMBL" id="GAU39713.1"/>
    </source>
</evidence>
<comment type="similarity">
    <text evidence="1">Belongs to the peptidase C48 family.</text>
</comment>
<dbReference type="InterPro" id="IPR038765">
    <property type="entry name" value="Papain-like_cys_pep_sf"/>
</dbReference>
<dbReference type="Pfam" id="PF02902">
    <property type="entry name" value="Peptidase_C48"/>
    <property type="match status" value="1"/>
</dbReference>
<proteinExistence type="inferred from homology"/>
<dbReference type="GO" id="GO:0006508">
    <property type="term" value="P:proteolysis"/>
    <property type="evidence" value="ECO:0007669"/>
    <property type="project" value="UniProtKB-KW"/>
</dbReference>
<dbReference type="OrthoDB" id="1425970at2759"/>
<reference evidence="7" key="1">
    <citation type="journal article" date="2017" name="Front. Plant Sci.">
        <title>Climate Clever Clovers: New Paradigm to Reduce the Environmental Footprint of Ruminants by Breeding Low Methanogenic Forages Utilizing Haplotype Variation.</title>
        <authorList>
            <person name="Kaur P."/>
            <person name="Appels R."/>
            <person name="Bayer P.E."/>
            <person name="Keeble-Gagnere G."/>
            <person name="Wang J."/>
            <person name="Hirakawa H."/>
            <person name="Shirasawa K."/>
            <person name="Vercoe P."/>
            <person name="Stefanova K."/>
            <person name="Durmic Z."/>
            <person name="Nichols P."/>
            <person name="Revell C."/>
            <person name="Isobe S.N."/>
            <person name="Edwards D."/>
            <person name="Erskine W."/>
        </authorList>
    </citation>
    <scope>NUCLEOTIDE SEQUENCE [LARGE SCALE GENOMIC DNA]</scope>
    <source>
        <strain evidence="7">cv. Daliak</strain>
    </source>
</reference>
<evidence type="ECO:0000313" key="7">
    <source>
        <dbReference type="Proteomes" id="UP000242715"/>
    </source>
</evidence>
<keyword evidence="3" id="KW-0378">Hydrolase</keyword>
<keyword evidence="7" id="KW-1185">Reference proteome</keyword>
<evidence type="ECO:0000256" key="2">
    <source>
        <dbReference type="ARBA" id="ARBA00022670"/>
    </source>
</evidence>
<accession>A0A2Z6NCC4</accession>
<evidence type="ECO:0000256" key="3">
    <source>
        <dbReference type="ARBA" id="ARBA00022801"/>
    </source>
</evidence>
<dbReference type="Gene3D" id="3.40.395.10">
    <property type="entry name" value="Adenoviral Proteinase, Chain A"/>
    <property type="match status" value="1"/>
</dbReference>
<dbReference type="SUPFAM" id="SSF54001">
    <property type="entry name" value="Cysteine proteinases"/>
    <property type="match status" value="1"/>
</dbReference>
<gene>
    <name evidence="6" type="ORF">TSUD_275070</name>
</gene>
<evidence type="ECO:0000256" key="1">
    <source>
        <dbReference type="ARBA" id="ARBA00005234"/>
    </source>
</evidence>
<dbReference type="AlphaFoldDB" id="A0A2Z6NCC4"/>